<evidence type="ECO:0000256" key="2">
    <source>
        <dbReference type="ARBA" id="ARBA00022857"/>
    </source>
</evidence>
<dbReference type="InterPro" id="IPR002347">
    <property type="entry name" value="SDR_fam"/>
</dbReference>
<sequence>MASAKPGKYASKLIDKKVLVLGGTSGLGFAVAEAAWEFGAKVTISGSRQPKVDHKLSEMKSNNPAGDVSKLQGFACDLGNKETLEGNLKSLFDQATDSGTTKLDHIVFSAGDAPPMKSLAEVDVAYLHAAGLVRLVAPCIIGKLCAAHGYLKSSALSSITFTSGMSSSKPGAGYSSMLAAFGGIEVFTRGLAVDLAPIRVNCVAPGAVDTELFQAFGGESLLNHFRERSTTKTVGKPEDVAEAYLYCMRDQFVTGAVIESNGGGLLV</sequence>
<dbReference type="Gene3D" id="3.40.50.720">
    <property type="entry name" value="NAD(P)-binding Rossmann-like Domain"/>
    <property type="match status" value="1"/>
</dbReference>
<reference evidence="4" key="1">
    <citation type="submission" date="2020-02" db="EMBL/GenBank/DDBJ databases">
        <authorList>
            <person name="Palmer J.M."/>
        </authorList>
    </citation>
    <scope>NUCLEOTIDE SEQUENCE</scope>
    <source>
        <strain evidence="4">EPUS1.4</strain>
        <tissue evidence="4">Thallus</tissue>
    </source>
</reference>
<organism evidence="4 5">
    <name type="scientific">Endocarpon pusillum</name>
    <dbReference type="NCBI Taxonomy" id="364733"/>
    <lineage>
        <taxon>Eukaryota</taxon>
        <taxon>Fungi</taxon>
        <taxon>Dikarya</taxon>
        <taxon>Ascomycota</taxon>
        <taxon>Pezizomycotina</taxon>
        <taxon>Eurotiomycetes</taxon>
        <taxon>Chaetothyriomycetidae</taxon>
        <taxon>Verrucariales</taxon>
        <taxon>Verrucariaceae</taxon>
        <taxon>Endocarpon</taxon>
    </lineage>
</organism>
<dbReference type="Pfam" id="PF23441">
    <property type="entry name" value="SDR"/>
    <property type="match status" value="1"/>
</dbReference>
<dbReference type="InterPro" id="IPR057571">
    <property type="entry name" value="SDR_PhqE-like"/>
</dbReference>
<evidence type="ECO:0000256" key="1">
    <source>
        <dbReference type="ARBA" id="ARBA00006484"/>
    </source>
</evidence>
<dbReference type="EMBL" id="JAACFV010000218">
    <property type="protein sequence ID" value="KAF7502805.1"/>
    <property type="molecule type" value="Genomic_DNA"/>
</dbReference>
<dbReference type="SUPFAM" id="SSF51735">
    <property type="entry name" value="NAD(P)-binding Rossmann-fold domains"/>
    <property type="match status" value="1"/>
</dbReference>
<proteinExistence type="inferred from homology"/>
<evidence type="ECO:0000313" key="4">
    <source>
        <dbReference type="EMBL" id="KAF7502805.1"/>
    </source>
</evidence>
<evidence type="ECO:0008006" key="6">
    <source>
        <dbReference type="Google" id="ProtNLM"/>
    </source>
</evidence>
<comment type="similarity">
    <text evidence="1">Belongs to the short-chain dehydrogenases/reductases (SDR) family.</text>
</comment>
<keyword evidence="5" id="KW-1185">Reference proteome</keyword>
<dbReference type="InterPro" id="IPR036291">
    <property type="entry name" value="NAD(P)-bd_dom_sf"/>
</dbReference>
<comment type="caution">
    <text evidence="4">The sequence shown here is derived from an EMBL/GenBank/DDBJ whole genome shotgun (WGS) entry which is preliminary data.</text>
</comment>
<dbReference type="OrthoDB" id="294295at2759"/>
<dbReference type="PRINTS" id="PR00081">
    <property type="entry name" value="GDHRDH"/>
</dbReference>
<protein>
    <recommendedName>
        <fullName evidence="6">Short-chain dehydrogenase</fullName>
    </recommendedName>
</protein>
<accession>A0A8H7ACM0</accession>
<dbReference type="GO" id="GO:0016491">
    <property type="term" value="F:oxidoreductase activity"/>
    <property type="evidence" value="ECO:0007669"/>
    <property type="project" value="UniProtKB-KW"/>
</dbReference>
<dbReference type="InterPro" id="IPR051122">
    <property type="entry name" value="SDR_DHRS6-like"/>
</dbReference>
<name>A0A8H7ACM0_9EURO</name>
<evidence type="ECO:0000256" key="3">
    <source>
        <dbReference type="ARBA" id="ARBA00023002"/>
    </source>
</evidence>
<gene>
    <name evidence="4" type="ORF">GJ744_005042</name>
</gene>
<dbReference type="AlphaFoldDB" id="A0A8H7ACM0"/>
<evidence type="ECO:0000313" key="5">
    <source>
        <dbReference type="Proteomes" id="UP000606974"/>
    </source>
</evidence>
<dbReference type="PANTHER" id="PTHR43477:SF1">
    <property type="entry name" value="DIHYDROANTICAPSIN 7-DEHYDROGENASE"/>
    <property type="match status" value="1"/>
</dbReference>
<dbReference type="PANTHER" id="PTHR43477">
    <property type="entry name" value="DIHYDROANTICAPSIN 7-DEHYDROGENASE"/>
    <property type="match status" value="1"/>
</dbReference>
<keyword evidence="2" id="KW-0521">NADP</keyword>
<dbReference type="CDD" id="cd05233">
    <property type="entry name" value="SDR_c"/>
    <property type="match status" value="1"/>
</dbReference>
<keyword evidence="3" id="KW-0560">Oxidoreductase</keyword>
<dbReference type="Proteomes" id="UP000606974">
    <property type="component" value="Unassembled WGS sequence"/>
</dbReference>